<dbReference type="GO" id="GO:0016787">
    <property type="term" value="F:hydrolase activity"/>
    <property type="evidence" value="ECO:0007669"/>
    <property type="project" value="UniProtKB-KW"/>
</dbReference>
<dbReference type="Gene3D" id="3.40.50.1820">
    <property type="entry name" value="alpha/beta hydrolase"/>
    <property type="match status" value="1"/>
</dbReference>
<feature type="signal peptide" evidence="2">
    <location>
        <begin position="1"/>
        <end position="21"/>
    </location>
</feature>
<evidence type="ECO:0000313" key="4">
    <source>
        <dbReference type="EMBL" id="RLQ88438.1"/>
    </source>
</evidence>
<keyword evidence="1 4" id="KW-0378">Hydrolase</keyword>
<feature type="domain" description="BD-FAE-like" evidence="3">
    <location>
        <begin position="50"/>
        <end position="147"/>
    </location>
</feature>
<feature type="chain" id="PRO_5018295962" evidence="2">
    <location>
        <begin position="22"/>
        <end position="283"/>
    </location>
</feature>
<dbReference type="Proteomes" id="UP000281094">
    <property type="component" value="Unassembled WGS sequence"/>
</dbReference>
<dbReference type="PANTHER" id="PTHR48081">
    <property type="entry name" value="AB HYDROLASE SUPERFAMILY PROTEIN C4A8.06C"/>
    <property type="match status" value="1"/>
</dbReference>
<protein>
    <submittedName>
        <fullName evidence="4">Alpha/beta hydrolase</fullName>
    </submittedName>
</protein>
<reference evidence="4 5" key="1">
    <citation type="submission" date="2018-10" db="EMBL/GenBank/DDBJ databases">
        <title>Notoacmeibacter sp. M2BS9Y-3-1, whole genome shotgun sequence.</title>
        <authorList>
            <person name="Tuo L."/>
        </authorList>
    </citation>
    <scope>NUCLEOTIDE SEQUENCE [LARGE SCALE GENOMIC DNA]</scope>
    <source>
        <strain evidence="4 5">M2BS9Y-3-1</strain>
    </source>
</reference>
<comment type="caution">
    <text evidence="4">The sequence shown here is derived from an EMBL/GenBank/DDBJ whole genome shotgun (WGS) entry which is preliminary data.</text>
</comment>
<dbReference type="PANTHER" id="PTHR48081:SF9">
    <property type="entry name" value="CARBOXYLESTERASE"/>
    <property type="match status" value="1"/>
</dbReference>
<evidence type="ECO:0000256" key="2">
    <source>
        <dbReference type="SAM" id="SignalP"/>
    </source>
</evidence>
<evidence type="ECO:0000313" key="5">
    <source>
        <dbReference type="Proteomes" id="UP000281094"/>
    </source>
</evidence>
<dbReference type="InterPro" id="IPR050300">
    <property type="entry name" value="GDXG_lipolytic_enzyme"/>
</dbReference>
<dbReference type="RefSeq" id="WP_121645406.1">
    <property type="nucleotide sequence ID" value="NZ_RCWN01000001.1"/>
</dbReference>
<keyword evidence="5" id="KW-1185">Reference proteome</keyword>
<dbReference type="Pfam" id="PF20434">
    <property type="entry name" value="BD-FAE"/>
    <property type="match status" value="1"/>
</dbReference>
<accession>A0A3L7JCB9</accession>
<dbReference type="InterPro" id="IPR029058">
    <property type="entry name" value="AB_hydrolase_fold"/>
</dbReference>
<gene>
    <name evidence="4" type="ORF">D8780_09700</name>
</gene>
<proteinExistence type="predicted"/>
<dbReference type="PROSITE" id="PS51257">
    <property type="entry name" value="PROKAR_LIPOPROTEIN"/>
    <property type="match status" value="1"/>
</dbReference>
<dbReference type="InterPro" id="IPR049492">
    <property type="entry name" value="BD-FAE-like_dom"/>
</dbReference>
<keyword evidence="2" id="KW-0732">Signal</keyword>
<dbReference type="AlphaFoldDB" id="A0A3L7JCB9"/>
<dbReference type="EMBL" id="RCWN01000001">
    <property type="protein sequence ID" value="RLQ88438.1"/>
    <property type="molecule type" value="Genomic_DNA"/>
</dbReference>
<name>A0A3L7JCB9_9HYPH</name>
<evidence type="ECO:0000259" key="3">
    <source>
        <dbReference type="Pfam" id="PF20434"/>
    </source>
</evidence>
<sequence>MRLAVLFTWFCGLFLSGCSGASLLNAVTSNSGLSVERGIAYGEADRHRYDIYRPKDRAPEALVVFYYGGSWKSGSRGMYEFVGASLAKEGFTVAIPDYRLHPDVNFPTFVDDAALAFSVIEKEEGRGLPAFVMGHSAGAHIGGLMTFDRRYLARYRIDPCEAIAGFIGISGPYNFDITEEWKPVFPPQTRERSQVIDFAGGKHPPSLLIHGLDDETVHALDTRQMTEALRKSGNRVDKELLEGVSHVDTIAAFSWPLRSRAPSLVLVKDFIQRTAKSPSGCDA</sequence>
<evidence type="ECO:0000256" key="1">
    <source>
        <dbReference type="ARBA" id="ARBA00022801"/>
    </source>
</evidence>
<organism evidence="4 5">
    <name type="scientific">Notoacmeibacter ruber</name>
    <dbReference type="NCBI Taxonomy" id="2670375"/>
    <lineage>
        <taxon>Bacteria</taxon>
        <taxon>Pseudomonadati</taxon>
        <taxon>Pseudomonadota</taxon>
        <taxon>Alphaproteobacteria</taxon>
        <taxon>Hyphomicrobiales</taxon>
        <taxon>Notoacmeibacteraceae</taxon>
        <taxon>Notoacmeibacter</taxon>
    </lineage>
</organism>
<dbReference type="SUPFAM" id="SSF53474">
    <property type="entry name" value="alpha/beta-Hydrolases"/>
    <property type="match status" value="1"/>
</dbReference>